<dbReference type="Gene3D" id="1.10.10.60">
    <property type="entry name" value="Homeodomain-like"/>
    <property type="match status" value="2"/>
</dbReference>
<protein>
    <submittedName>
        <fullName evidence="5">Helix-turn-helix domain-containing protein</fullName>
    </submittedName>
</protein>
<dbReference type="PANTHER" id="PTHR46796">
    <property type="entry name" value="HTH-TYPE TRANSCRIPTIONAL ACTIVATOR RHAS-RELATED"/>
    <property type="match status" value="1"/>
</dbReference>
<dbReference type="GO" id="GO:0043565">
    <property type="term" value="F:sequence-specific DNA binding"/>
    <property type="evidence" value="ECO:0007669"/>
    <property type="project" value="InterPro"/>
</dbReference>
<dbReference type="GO" id="GO:0003700">
    <property type="term" value="F:DNA-binding transcription factor activity"/>
    <property type="evidence" value="ECO:0007669"/>
    <property type="project" value="InterPro"/>
</dbReference>
<dbReference type="InterPro" id="IPR020449">
    <property type="entry name" value="Tscrpt_reg_AraC-type_HTH"/>
</dbReference>
<keyword evidence="1" id="KW-0805">Transcription regulation</keyword>
<dbReference type="InterPro" id="IPR018060">
    <property type="entry name" value="HTH_AraC"/>
</dbReference>
<proteinExistence type="predicted"/>
<evidence type="ECO:0000313" key="6">
    <source>
        <dbReference type="Proteomes" id="UP000557872"/>
    </source>
</evidence>
<comment type="caution">
    <text evidence="5">The sequence shown here is derived from an EMBL/GenBank/DDBJ whole genome shotgun (WGS) entry which is preliminary data.</text>
</comment>
<keyword evidence="2" id="KW-0238">DNA-binding</keyword>
<dbReference type="InterPro" id="IPR009057">
    <property type="entry name" value="Homeodomain-like_sf"/>
</dbReference>
<dbReference type="Proteomes" id="UP000557872">
    <property type="component" value="Unassembled WGS sequence"/>
</dbReference>
<evidence type="ECO:0000259" key="4">
    <source>
        <dbReference type="PROSITE" id="PS01124"/>
    </source>
</evidence>
<dbReference type="InterPro" id="IPR018771">
    <property type="entry name" value="PocR_dom"/>
</dbReference>
<dbReference type="PANTHER" id="PTHR46796:SF6">
    <property type="entry name" value="ARAC SUBFAMILY"/>
    <property type="match status" value="1"/>
</dbReference>
<keyword evidence="3" id="KW-0804">Transcription</keyword>
<feature type="domain" description="HTH araC/xylS-type" evidence="4">
    <location>
        <begin position="202"/>
        <end position="300"/>
    </location>
</feature>
<gene>
    <name evidence="5" type="ORF">HW115_13945</name>
</gene>
<evidence type="ECO:0000256" key="3">
    <source>
        <dbReference type="ARBA" id="ARBA00023163"/>
    </source>
</evidence>
<organism evidence="5 6">
    <name type="scientific">Oceaniferula marina</name>
    <dbReference type="NCBI Taxonomy" id="2748318"/>
    <lineage>
        <taxon>Bacteria</taxon>
        <taxon>Pseudomonadati</taxon>
        <taxon>Verrucomicrobiota</taxon>
        <taxon>Verrucomicrobiia</taxon>
        <taxon>Verrucomicrobiales</taxon>
        <taxon>Verrucomicrobiaceae</taxon>
        <taxon>Oceaniferula</taxon>
    </lineage>
</organism>
<dbReference type="InterPro" id="IPR050204">
    <property type="entry name" value="AraC_XylS_family_regulators"/>
</dbReference>
<dbReference type="RefSeq" id="WP_178933517.1">
    <property type="nucleotide sequence ID" value="NZ_JACBAZ010000005.1"/>
</dbReference>
<keyword evidence="6" id="KW-1185">Reference proteome</keyword>
<evidence type="ECO:0000313" key="5">
    <source>
        <dbReference type="EMBL" id="NWK56721.1"/>
    </source>
</evidence>
<dbReference type="PROSITE" id="PS01124">
    <property type="entry name" value="HTH_ARAC_FAMILY_2"/>
    <property type="match status" value="1"/>
</dbReference>
<dbReference type="PRINTS" id="PR00032">
    <property type="entry name" value="HTHARAC"/>
</dbReference>
<dbReference type="SMART" id="SM00342">
    <property type="entry name" value="HTH_ARAC"/>
    <property type="match status" value="1"/>
</dbReference>
<dbReference type="InterPro" id="IPR018062">
    <property type="entry name" value="HTH_AraC-typ_CS"/>
</dbReference>
<reference evidence="5 6" key="1">
    <citation type="submission" date="2020-07" db="EMBL/GenBank/DDBJ databases">
        <title>Roseicoccus Jingziensis gen. nov., sp. nov., isolated from coastal seawater.</title>
        <authorList>
            <person name="Feng X."/>
        </authorList>
    </citation>
    <scope>NUCLEOTIDE SEQUENCE [LARGE SCALE GENOMIC DNA]</scope>
    <source>
        <strain evidence="5 6">N1E253</strain>
    </source>
</reference>
<accession>A0A851GLL2</accession>
<dbReference type="PROSITE" id="PS00041">
    <property type="entry name" value="HTH_ARAC_FAMILY_1"/>
    <property type="match status" value="1"/>
</dbReference>
<sequence>MTVERIHHLSETIYKRLIESPSFSEYESAFRSATGLPMRLVVADPNTFALNEHRDNQSQFCEMINPCGERACDACIKVNQDLMQKSSIKGPTSCNCFAGLKATSIPVYAGTMVVGYLKTGQVFHRTPTEEDFEAALTKISESRSFTDVQIEGLRKAYFETEAISPERYQSMVTLLEHFARELSTQSEKLAIAANEQEPAPISRARKHIHAQLDEAISLPQVARIAGMSESHFCRQFKMATGMTLTEYVNYTRILWAKSELLKPSARISEIAFQVGFQSLSQFNRCFAKFHGGSPSQYRDEASANPAKAAS</sequence>
<evidence type="ECO:0000256" key="2">
    <source>
        <dbReference type="ARBA" id="ARBA00023125"/>
    </source>
</evidence>
<dbReference type="Pfam" id="PF10114">
    <property type="entry name" value="PocR"/>
    <property type="match status" value="1"/>
</dbReference>
<dbReference type="SUPFAM" id="SSF46689">
    <property type="entry name" value="Homeodomain-like"/>
    <property type="match status" value="2"/>
</dbReference>
<dbReference type="EMBL" id="JACBAZ010000005">
    <property type="protein sequence ID" value="NWK56721.1"/>
    <property type="molecule type" value="Genomic_DNA"/>
</dbReference>
<dbReference type="Pfam" id="PF12833">
    <property type="entry name" value="HTH_18"/>
    <property type="match status" value="1"/>
</dbReference>
<dbReference type="AlphaFoldDB" id="A0A851GLL2"/>
<name>A0A851GLL2_9BACT</name>
<evidence type="ECO:0000256" key="1">
    <source>
        <dbReference type="ARBA" id="ARBA00023015"/>
    </source>
</evidence>